<accession>A0A3R5YYK6</accession>
<dbReference type="AlphaFoldDB" id="A0A3R5YYK6"/>
<evidence type="ECO:0000313" key="4">
    <source>
        <dbReference type="EMBL" id="QAR32609.1"/>
    </source>
</evidence>
<reference evidence="4 5" key="1">
    <citation type="submission" date="2019-01" db="EMBL/GenBank/DDBJ databases">
        <title>Geovibrio thiophilus DSM 11263, complete genome.</title>
        <authorList>
            <person name="Spring S."/>
            <person name="Bunk B."/>
            <person name="Sproer C."/>
        </authorList>
    </citation>
    <scope>NUCLEOTIDE SEQUENCE [LARGE SCALE GENOMIC DNA]</scope>
    <source>
        <strain evidence="4 5">DSM 11263</strain>
    </source>
</reference>
<dbReference type="InterPro" id="IPR051796">
    <property type="entry name" value="ISF_SsuE-like"/>
</dbReference>
<dbReference type="SUPFAM" id="SSF52218">
    <property type="entry name" value="Flavoproteins"/>
    <property type="match status" value="1"/>
</dbReference>
<evidence type="ECO:0000259" key="3">
    <source>
        <dbReference type="Pfam" id="PF03358"/>
    </source>
</evidence>
<dbReference type="RefSeq" id="WP_128465896.1">
    <property type="nucleotide sequence ID" value="NZ_CP035108.1"/>
</dbReference>
<name>A0A3R5YYK6_9BACT</name>
<feature type="domain" description="NADPH-dependent FMN reductase-like" evidence="3">
    <location>
        <begin position="1"/>
        <end position="155"/>
    </location>
</feature>
<dbReference type="InterPro" id="IPR005025">
    <property type="entry name" value="FMN_Rdtase-like_dom"/>
</dbReference>
<dbReference type="Proteomes" id="UP000287502">
    <property type="component" value="Chromosome"/>
</dbReference>
<keyword evidence="1" id="KW-0285">Flavoprotein</keyword>
<dbReference type="EMBL" id="CP035108">
    <property type="protein sequence ID" value="QAR32609.1"/>
    <property type="molecule type" value="Genomic_DNA"/>
</dbReference>
<protein>
    <submittedName>
        <fullName evidence="4">Flavodoxin family protein</fullName>
    </submittedName>
</protein>
<dbReference type="PANTHER" id="PTHR43278">
    <property type="entry name" value="NAD(P)H-DEPENDENT FMN-CONTAINING OXIDOREDUCTASE YWQN-RELATED"/>
    <property type="match status" value="1"/>
</dbReference>
<evidence type="ECO:0000256" key="1">
    <source>
        <dbReference type="ARBA" id="ARBA00022630"/>
    </source>
</evidence>
<dbReference type="OrthoDB" id="9790975at2"/>
<dbReference type="GO" id="GO:0016491">
    <property type="term" value="F:oxidoreductase activity"/>
    <property type="evidence" value="ECO:0007669"/>
    <property type="project" value="InterPro"/>
</dbReference>
<dbReference type="Pfam" id="PF03358">
    <property type="entry name" value="FMN_red"/>
    <property type="match status" value="1"/>
</dbReference>
<keyword evidence="2" id="KW-0288">FMN</keyword>
<proteinExistence type="predicted"/>
<dbReference type="InterPro" id="IPR029039">
    <property type="entry name" value="Flavoprotein-like_sf"/>
</dbReference>
<sequence length="204" mass="21785">MYALAICGSPRKNGNTTLILNTVLDTLKEKGWETELETVGGKEIKGCTACGACFKRADGTCIINDAFNPIFAKMMKADAVIIGSPTYFADVTAETKALIDRTGFVAMANGNALKGKIGAGVSAVRRGGATHTVDTINHLFMISRMIIPGSTYWNMVYGLHKGDAANDKEGLANMTHIAEVIDWLGRAVKPHMASFPDAVTEKEG</sequence>
<organism evidence="4 5">
    <name type="scientific">Geovibrio thiophilus</name>
    <dbReference type="NCBI Taxonomy" id="139438"/>
    <lineage>
        <taxon>Bacteria</taxon>
        <taxon>Pseudomonadati</taxon>
        <taxon>Deferribacterota</taxon>
        <taxon>Deferribacteres</taxon>
        <taxon>Deferribacterales</taxon>
        <taxon>Geovibrionaceae</taxon>
        <taxon>Geovibrio</taxon>
    </lineage>
</organism>
<dbReference type="PANTHER" id="PTHR43278:SF4">
    <property type="entry name" value="NAD(P)H-DEPENDENT FMN-CONTAINING OXIDOREDUCTASE YWQN-RELATED"/>
    <property type="match status" value="1"/>
</dbReference>
<gene>
    <name evidence="4" type="ORF">EP073_04060</name>
</gene>
<dbReference type="KEGG" id="gtl:EP073_04060"/>
<evidence type="ECO:0000256" key="2">
    <source>
        <dbReference type="ARBA" id="ARBA00022643"/>
    </source>
</evidence>
<dbReference type="Gene3D" id="3.40.50.360">
    <property type="match status" value="1"/>
</dbReference>
<keyword evidence="5" id="KW-1185">Reference proteome</keyword>
<evidence type="ECO:0000313" key="5">
    <source>
        <dbReference type="Proteomes" id="UP000287502"/>
    </source>
</evidence>